<keyword evidence="1 3" id="KW-0547">Nucleotide-binding</keyword>
<dbReference type="GeneTree" id="ENSGT00940000161284"/>
<dbReference type="GO" id="GO:0097730">
    <property type="term" value="C:non-motile cilium"/>
    <property type="evidence" value="ECO:0000318"/>
    <property type="project" value="GO_Central"/>
</dbReference>
<feature type="binding site" evidence="4">
    <location>
        <position position="75"/>
    </location>
    <ligand>
        <name>Mg(2+)</name>
        <dbReference type="ChEBI" id="CHEBI:18420"/>
    </ligand>
</feature>
<protein>
    <submittedName>
        <fullName evidence="6">ADP-ribosylation factor-like 13A</fullName>
    </submittedName>
</protein>
<dbReference type="PRINTS" id="PR00328">
    <property type="entry name" value="SAR1GTPBP"/>
</dbReference>
<evidence type="ECO:0000256" key="4">
    <source>
        <dbReference type="PIRSR" id="PIRSR606689-2"/>
    </source>
</evidence>
<dbReference type="GO" id="GO:0060170">
    <property type="term" value="C:ciliary membrane"/>
    <property type="evidence" value="ECO:0000318"/>
    <property type="project" value="GO_Central"/>
</dbReference>
<dbReference type="SUPFAM" id="SSF52540">
    <property type="entry name" value="P-loop containing nucleoside triphosphate hydrolases"/>
    <property type="match status" value="1"/>
</dbReference>
<dbReference type="InterPro" id="IPR051995">
    <property type="entry name" value="Ciliary_GTPase"/>
</dbReference>
<evidence type="ECO:0000313" key="6">
    <source>
        <dbReference type="Ensembl" id="ENSLOCP00000018835.1"/>
    </source>
</evidence>
<dbReference type="OMA" id="QVNMFNL"/>
<dbReference type="STRING" id="7918.ENSLOCP00000018835"/>
<keyword evidence="4" id="KW-0479">Metal-binding</keyword>
<dbReference type="Ensembl" id="ENSLOCT00000018867.1">
    <property type="protein sequence ID" value="ENSLOCP00000018835.1"/>
    <property type="gene ID" value="ENSLOCG00000015307.1"/>
</dbReference>
<dbReference type="PROSITE" id="PS51417">
    <property type="entry name" value="ARF"/>
    <property type="match status" value="1"/>
</dbReference>
<reference evidence="7" key="1">
    <citation type="submission" date="2011-12" db="EMBL/GenBank/DDBJ databases">
        <title>The Draft Genome of Lepisosteus oculatus.</title>
        <authorList>
            <consortium name="The Broad Institute Genome Assembly &amp; Analysis Group"/>
            <consortium name="Computational R&amp;D Group"/>
            <consortium name="and Sequencing Platform"/>
            <person name="Di Palma F."/>
            <person name="Alfoldi J."/>
            <person name="Johnson J."/>
            <person name="Berlin A."/>
            <person name="Gnerre S."/>
            <person name="Jaffe D."/>
            <person name="MacCallum I."/>
            <person name="Young S."/>
            <person name="Walker B.J."/>
            <person name="Lander E.S."/>
            <person name="Lindblad-Toh K."/>
        </authorList>
    </citation>
    <scope>NUCLEOTIDE SEQUENCE [LARGE SCALE GENOMIC DNA]</scope>
</reference>
<feature type="binding site" evidence="3">
    <location>
        <begin position="153"/>
        <end position="156"/>
    </location>
    <ligand>
        <name>GTP</name>
        <dbReference type="ChEBI" id="CHEBI:37565"/>
    </ligand>
</feature>
<evidence type="ECO:0000256" key="1">
    <source>
        <dbReference type="ARBA" id="ARBA00022741"/>
    </source>
</evidence>
<evidence type="ECO:0000256" key="5">
    <source>
        <dbReference type="SAM" id="MobiDB-lite"/>
    </source>
</evidence>
<dbReference type="KEGG" id="loc:102688308"/>
<dbReference type="InParanoid" id="W5NDX6"/>
<proteinExistence type="predicted"/>
<dbReference type="GO" id="GO:0046872">
    <property type="term" value="F:metal ion binding"/>
    <property type="evidence" value="ECO:0007669"/>
    <property type="project" value="UniProtKB-KW"/>
</dbReference>
<evidence type="ECO:0000313" key="7">
    <source>
        <dbReference type="Proteomes" id="UP000018468"/>
    </source>
</evidence>
<keyword evidence="4" id="KW-0460">Magnesium</keyword>
<dbReference type="EMBL" id="AHAT01017057">
    <property type="status" value="NOT_ANNOTATED_CDS"/>
    <property type="molecule type" value="Genomic_DNA"/>
</dbReference>
<dbReference type="GO" id="GO:0003924">
    <property type="term" value="F:GTPase activity"/>
    <property type="evidence" value="ECO:0007669"/>
    <property type="project" value="InterPro"/>
</dbReference>
<sequence length="437" mass="49015">MDTDIQLYRLKGRWWPLCCPQPSMFSLASGCCSWLCKLRQPVRKVTVLVLGLDNAGKTSTVRGILKAPLAEVTPTLGCVQLELRVDSFQVTLLDVGGGPEGRGTWRDHYSKAHGIVFVVDSSDAQRLQEARDLLAHLLMHPRVAGKPLLVIANKQDKPKALLGSELVEALSLETLVNQSRSLCHIEPSSALLDARRCSERKTLRGLRWLLRAVCLDYHQLCARVARDCVQPPAPEGPERRGRAERGHGRPREDGIRCSRTPPPKEEPPRSEEKASLPRGKLQPLQNILKKESRLKRRARRKKQVKIKDAVNDGDEEERPEVRTGAEQETEPSPTWHREGKAGSAAAALLPSNRVGLNRSVRVTEDTPEQPDSRQNEKRKPKKGKPEKKKKTKTVKKKNKINSEEVPTAHPQPVDLSTTFDLYRKAILALKARQDQNH</sequence>
<dbReference type="Proteomes" id="UP000018468">
    <property type="component" value="Linkage group LG7"/>
</dbReference>
<dbReference type="Gene3D" id="3.40.50.300">
    <property type="entry name" value="P-loop containing nucleotide triphosphate hydrolases"/>
    <property type="match status" value="1"/>
</dbReference>
<feature type="compositionally biased region" description="Basic residues" evidence="5">
    <location>
        <begin position="292"/>
        <end position="304"/>
    </location>
</feature>
<keyword evidence="2 3" id="KW-0342">GTP-binding</keyword>
<keyword evidence="7" id="KW-1185">Reference proteome</keyword>
<feature type="region of interest" description="Disordered" evidence="5">
    <location>
        <begin position="229"/>
        <end position="414"/>
    </location>
</feature>
<dbReference type="OrthoDB" id="14717at2759"/>
<evidence type="ECO:0000256" key="2">
    <source>
        <dbReference type="ARBA" id="ARBA00023134"/>
    </source>
</evidence>
<dbReference type="PANTHER" id="PTHR46090">
    <property type="entry name" value="ADP-RIBOSYLATION FACTOR-LIKE PROTEIN 13B"/>
    <property type="match status" value="1"/>
</dbReference>
<dbReference type="InterPro" id="IPR027417">
    <property type="entry name" value="P-loop_NTPase"/>
</dbReference>
<reference evidence="6" key="2">
    <citation type="submission" date="2025-08" db="UniProtKB">
        <authorList>
            <consortium name="Ensembl"/>
        </authorList>
    </citation>
    <scope>IDENTIFICATION</scope>
</reference>
<dbReference type="InterPro" id="IPR006689">
    <property type="entry name" value="Small_GTPase_ARF/SAR"/>
</dbReference>
<evidence type="ECO:0000256" key="3">
    <source>
        <dbReference type="PIRSR" id="PIRSR606689-1"/>
    </source>
</evidence>
<name>W5NDX6_LEPOC</name>
<dbReference type="PANTHER" id="PTHR46090:SF4">
    <property type="entry name" value="ADP RIBOSYLATION FACTOR LIKE GTPASE 13A"/>
    <property type="match status" value="1"/>
</dbReference>
<dbReference type="Bgee" id="ENSLOCG00000015307">
    <property type="expression patterns" value="Expressed in camera-type eye and 1 other cell type or tissue"/>
</dbReference>
<dbReference type="CTD" id="392509"/>
<organism evidence="6 7">
    <name type="scientific">Lepisosteus oculatus</name>
    <name type="common">Spotted gar</name>
    <dbReference type="NCBI Taxonomy" id="7918"/>
    <lineage>
        <taxon>Eukaryota</taxon>
        <taxon>Metazoa</taxon>
        <taxon>Chordata</taxon>
        <taxon>Craniata</taxon>
        <taxon>Vertebrata</taxon>
        <taxon>Euteleostomi</taxon>
        <taxon>Actinopterygii</taxon>
        <taxon>Neopterygii</taxon>
        <taxon>Holostei</taxon>
        <taxon>Semionotiformes</taxon>
        <taxon>Lepisosteidae</taxon>
        <taxon>Lepisosteus</taxon>
    </lineage>
</organism>
<feature type="binding site" evidence="3">
    <location>
        <begin position="51"/>
        <end position="58"/>
    </location>
    <ligand>
        <name>GTP</name>
        <dbReference type="ChEBI" id="CHEBI:37565"/>
    </ligand>
</feature>
<dbReference type="GO" id="GO:0005525">
    <property type="term" value="F:GTP binding"/>
    <property type="evidence" value="ECO:0007669"/>
    <property type="project" value="UniProtKB-KW"/>
</dbReference>
<accession>W5NDX6</accession>
<feature type="binding site" evidence="3">
    <location>
        <position position="97"/>
    </location>
    <ligand>
        <name>GTP</name>
        <dbReference type="ChEBI" id="CHEBI:37565"/>
    </ligand>
</feature>
<feature type="compositionally biased region" description="Basic residues" evidence="5">
    <location>
        <begin position="378"/>
        <end position="399"/>
    </location>
</feature>
<feature type="compositionally biased region" description="Basic and acidic residues" evidence="5">
    <location>
        <begin position="236"/>
        <end position="275"/>
    </location>
</feature>
<dbReference type="FunFam" id="3.40.50.300:FF:000415">
    <property type="entry name" value="ADP-ribosylation factor-like GTPase 13B"/>
    <property type="match status" value="1"/>
</dbReference>
<dbReference type="Pfam" id="PF00025">
    <property type="entry name" value="Arf"/>
    <property type="match status" value="1"/>
</dbReference>
<dbReference type="GO" id="GO:1905515">
    <property type="term" value="P:non-motile cilium assembly"/>
    <property type="evidence" value="ECO:0000318"/>
    <property type="project" value="GO_Central"/>
</dbReference>
<dbReference type="SMART" id="SM00178">
    <property type="entry name" value="SAR"/>
    <property type="match status" value="1"/>
</dbReference>
<dbReference type="GeneID" id="102688308"/>
<reference evidence="6" key="3">
    <citation type="submission" date="2025-09" db="UniProtKB">
        <authorList>
            <consortium name="Ensembl"/>
        </authorList>
    </citation>
    <scope>IDENTIFICATION</scope>
</reference>
<dbReference type="HOGENOM" id="CLU_040729_3_0_1"/>
<dbReference type="GO" id="GO:0097500">
    <property type="term" value="P:receptor localization to non-motile cilium"/>
    <property type="evidence" value="ECO:0000318"/>
    <property type="project" value="GO_Central"/>
</dbReference>
<feature type="binding site" evidence="4">
    <location>
        <position position="58"/>
    </location>
    <ligand>
        <name>Mg(2+)</name>
        <dbReference type="ChEBI" id="CHEBI:18420"/>
    </ligand>
</feature>
<dbReference type="eggNOG" id="KOG0073">
    <property type="taxonomic scope" value="Eukaryota"/>
</dbReference>
<dbReference type="AlphaFoldDB" id="W5NDX6"/>
<dbReference type="SMART" id="SM00177">
    <property type="entry name" value="ARF"/>
    <property type="match status" value="1"/>
</dbReference>